<evidence type="ECO:0000256" key="6">
    <source>
        <dbReference type="ARBA" id="ARBA00023049"/>
    </source>
</evidence>
<name>L7VXY0_9BACT</name>
<reference evidence="9" key="1">
    <citation type="submission" date="2012-09" db="EMBL/GenBank/DDBJ databases">
        <title>Metagenomic Characterization of a Microbial Community in Wastewater Detects High Levels of Antibiotic Resistance.</title>
        <authorList>
            <person name="Abrams M."/>
            <person name="Caldwell A."/>
            <person name="Vandaei E."/>
            <person name="Lee W."/>
            <person name="Perrott J."/>
            <person name="Khan S.Y."/>
            <person name="Ta J."/>
            <person name="Romero D."/>
            <person name="Nguyen V."/>
            <person name="Pourmand N."/>
            <person name="Ouverney C.C."/>
        </authorList>
    </citation>
    <scope>NUCLEOTIDE SEQUENCE</scope>
</reference>
<feature type="compositionally biased region" description="Low complexity" evidence="7">
    <location>
        <begin position="137"/>
        <end position="146"/>
    </location>
</feature>
<feature type="region of interest" description="Disordered" evidence="7">
    <location>
        <begin position="100"/>
        <end position="148"/>
    </location>
</feature>
<dbReference type="GO" id="GO:0004222">
    <property type="term" value="F:metalloendopeptidase activity"/>
    <property type="evidence" value="ECO:0007669"/>
    <property type="project" value="InterPro"/>
</dbReference>
<dbReference type="InterPro" id="IPR015943">
    <property type="entry name" value="WD40/YVTN_repeat-like_dom_sf"/>
</dbReference>
<keyword evidence="4" id="KW-0378">Hydrolase</keyword>
<evidence type="ECO:0000256" key="4">
    <source>
        <dbReference type="ARBA" id="ARBA00022801"/>
    </source>
</evidence>
<feature type="signal peptide" evidence="8">
    <location>
        <begin position="1"/>
        <end position="24"/>
    </location>
</feature>
<comment type="cofactor">
    <cofactor evidence="1">
        <name>Zn(2+)</name>
        <dbReference type="ChEBI" id="CHEBI:29105"/>
    </cofactor>
</comment>
<dbReference type="Pfam" id="PF01457">
    <property type="entry name" value="Peptidase_M8"/>
    <property type="match status" value="1"/>
</dbReference>
<dbReference type="InterPro" id="IPR035986">
    <property type="entry name" value="PKD_dom_sf"/>
</dbReference>
<sequence>MTRRRQVMVVALAATVLASGCSLKEVQTWFALRGHSITAQQAKDIADKVNAQSTAGCDANYADFCVPNNQTSVRCAGTDGAGPEVGPVRIVGWDHFGLDPDGDKRACQSPPTATPTPLVTAPTAPPTAPPPLPTTPAPTTTTTAPAGQIPGTGTSFMYVAASDADVIRKIDTVTLDVVATYDVGGPLGDGLAMSGTRLFYGAGDRQHMTIGMYDIATGENNRSYIGGVYEPLLRTSPALPGRLVVATTHTSPSTLYLYDVTGDSGVRLRQSSPHGAIGGNLKEVEISADGTRIWTAAGAPYVISEVRTSDLTLSGGSFETGAYPTATASAIVGGTELVAAGTAYNRTAFVFNAASRELLTNTPIPGETADRGLQFSRDGSKLYAAVEAGASADLVTIDRATSRVATAPMFGRTLSDLYFDMGELAVDPGTGRVFVTAHDAVSVYNPDGTYGRTLSQRGPRSMAFSATGPTSTPPTLVPTSLPNAGPPVISRFDASHSSGPAPLTTAWQWTISDPDGSPLICSLDLDGNGVVESTISPCTSAAMRTITYTTAGERTARLYVSDGELTTSDGTLVRVFEPSADPFDITIRPNGSMTSSQLAAFTAAAQRWARVIRTGLPDGTVAVEADECDDGAPAYTGPVDDLVIEAIITPIDGPDGILGAAGPCLVRSSGGLPAYGIMQFDSADVAMLEADGSFTTVVLHEMAHVLAFGSVAGWRAILDGAGTANPTFDGAVARAAWSMIGGGSASVPVEGLGGPGTAGGHWRESVLDNELMTGWLNEGPNPLSTVTVGAMADLGYGVDLAGADSYGSAVSAFRALFTPSRKIDVELLSPLDRTI</sequence>
<dbReference type="SUPFAM" id="SSF49299">
    <property type="entry name" value="PKD domain"/>
    <property type="match status" value="1"/>
</dbReference>
<protein>
    <submittedName>
        <fullName evidence="9">Putative zinc metalloendopeptidase</fullName>
    </submittedName>
</protein>
<dbReference type="EMBL" id="JX649859">
    <property type="protein sequence ID" value="AGC71020.1"/>
    <property type="molecule type" value="Genomic_DNA"/>
</dbReference>
<keyword evidence="3" id="KW-0479">Metal-binding</keyword>
<evidence type="ECO:0000256" key="8">
    <source>
        <dbReference type="SAM" id="SignalP"/>
    </source>
</evidence>
<dbReference type="AlphaFoldDB" id="L7VXY0"/>
<evidence type="ECO:0000256" key="7">
    <source>
        <dbReference type="SAM" id="MobiDB-lite"/>
    </source>
</evidence>
<organism evidence="9">
    <name type="scientific">uncultured bacterium A1Q1_fos_2107</name>
    <dbReference type="NCBI Taxonomy" id="1256562"/>
    <lineage>
        <taxon>Bacteria</taxon>
        <taxon>environmental samples</taxon>
    </lineage>
</organism>
<dbReference type="GO" id="GO:0007155">
    <property type="term" value="P:cell adhesion"/>
    <property type="evidence" value="ECO:0007669"/>
    <property type="project" value="InterPro"/>
</dbReference>
<dbReference type="InterPro" id="IPR001577">
    <property type="entry name" value="Peptidase_M8"/>
</dbReference>
<evidence type="ECO:0000256" key="3">
    <source>
        <dbReference type="ARBA" id="ARBA00022723"/>
    </source>
</evidence>
<dbReference type="SUPFAM" id="SSF55486">
    <property type="entry name" value="Metalloproteases ('zincins'), catalytic domain"/>
    <property type="match status" value="1"/>
</dbReference>
<feature type="compositionally biased region" description="Pro residues" evidence="7">
    <location>
        <begin position="123"/>
        <end position="136"/>
    </location>
</feature>
<dbReference type="SUPFAM" id="SSF50969">
    <property type="entry name" value="YVTN repeat-like/Quinoprotein amine dehydrogenase"/>
    <property type="match status" value="1"/>
</dbReference>
<dbReference type="InterPro" id="IPR011044">
    <property type="entry name" value="Quino_amine_DH_bsu"/>
</dbReference>
<evidence type="ECO:0000256" key="1">
    <source>
        <dbReference type="ARBA" id="ARBA00001947"/>
    </source>
</evidence>
<dbReference type="GO" id="GO:0006508">
    <property type="term" value="P:proteolysis"/>
    <property type="evidence" value="ECO:0007669"/>
    <property type="project" value="UniProtKB-KW"/>
</dbReference>
<evidence type="ECO:0000256" key="2">
    <source>
        <dbReference type="ARBA" id="ARBA00022670"/>
    </source>
</evidence>
<evidence type="ECO:0000313" key="9">
    <source>
        <dbReference type="EMBL" id="AGC71020.1"/>
    </source>
</evidence>
<dbReference type="Gene3D" id="3.90.132.10">
    <property type="entry name" value="Leishmanolysin , domain 2"/>
    <property type="match status" value="1"/>
</dbReference>
<dbReference type="GO" id="GO:0046872">
    <property type="term" value="F:metal ion binding"/>
    <property type="evidence" value="ECO:0007669"/>
    <property type="project" value="UniProtKB-KW"/>
</dbReference>
<keyword evidence="2" id="KW-0645">Protease</keyword>
<accession>L7VXY0</accession>
<keyword evidence="6" id="KW-0482">Metalloprotease</keyword>
<keyword evidence="5" id="KW-0862">Zinc</keyword>
<keyword evidence="8" id="KW-0732">Signal</keyword>
<dbReference type="PROSITE" id="PS51257">
    <property type="entry name" value="PROKAR_LIPOPROTEIN"/>
    <property type="match status" value="1"/>
</dbReference>
<dbReference type="GO" id="GO:0016020">
    <property type="term" value="C:membrane"/>
    <property type="evidence" value="ECO:0007669"/>
    <property type="project" value="InterPro"/>
</dbReference>
<evidence type="ECO:0000256" key="5">
    <source>
        <dbReference type="ARBA" id="ARBA00022833"/>
    </source>
</evidence>
<feature type="chain" id="PRO_5003984772" evidence="8">
    <location>
        <begin position="25"/>
        <end position="835"/>
    </location>
</feature>
<proteinExistence type="predicted"/>
<dbReference type="Gene3D" id="2.130.10.10">
    <property type="entry name" value="YVTN repeat-like/Quinoprotein amine dehydrogenase"/>
    <property type="match status" value="2"/>
</dbReference>